<gene>
    <name evidence="2" type="ORF">BJ508DRAFT_411175</name>
</gene>
<protein>
    <submittedName>
        <fullName evidence="2">Uncharacterized protein</fullName>
    </submittedName>
</protein>
<keyword evidence="3" id="KW-1185">Reference proteome</keyword>
<proteinExistence type="predicted"/>
<feature type="non-terminal residue" evidence="2">
    <location>
        <position position="232"/>
    </location>
</feature>
<organism evidence="2 3">
    <name type="scientific">Ascobolus immersus RN42</name>
    <dbReference type="NCBI Taxonomy" id="1160509"/>
    <lineage>
        <taxon>Eukaryota</taxon>
        <taxon>Fungi</taxon>
        <taxon>Dikarya</taxon>
        <taxon>Ascomycota</taxon>
        <taxon>Pezizomycotina</taxon>
        <taxon>Pezizomycetes</taxon>
        <taxon>Pezizales</taxon>
        <taxon>Ascobolaceae</taxon>
        <taxon>Ascobolus</taxon>
    </lineage>
</organism>
<reference evidence="2 3" key="1">
    <citation type="journal article" date="2018" name="Nat. Ecol. Evol.">
        <title>Pezizomycetes genomes reveal the molecular basis of ectomycorrhizal truffle lifestyle.</title>
        <authorList>
            <person name="Murat C."/>
            <person name="Payen T."/>
            <person name="Noel B."/>
            <person name="Kuo A."/>
            <person name="Morin E."/>
            <person name="Chen J."/>
            <person name="Kohler A."/>
            <person name="Krizsan K."/>
            <person name="Balestrini R."/>
            <person name="Da Silva C."/>
            <person name="Montanini B."/>
            <person name="Hainaut M."/>
            <person name="Levati E."/>
            <person name="Barry K.W."/>
            <person name="Belfiori B."/>
            <person name="Cichocki N."/>
            <person name="Clum A."/>
            <person name="Dockter R.B."/>
            <person name="Fauchery L."/>
            <person name="Guy J."/>
            <person name="Iotti M."/>
            <person name="Le Tacon F."/>
            <person name="Lindquist E.A."/>
            <person name="Lipzen A."/>
            <person name="Malagnac F."/>
            <person name="Mello A."/>
            <person name="Molinier V."/>
            <person name="Miyauchi S."/>
            <person name="Poulain J."/>
            <person name="Riccioni C."/>
            <person name="Rubini A."/>
            <person name="Sitrit Y."/>
            <person name="Splivallo R."/>
            <person name="Traeger S."/>
            <person name="Wang M."/>
            <person name="Zifcakova L."/>
            <person name="Wipf D."/>
            <person name="Zambonelli A."/>
            <person name="Paolocci F."/>
            <person name="Nowrousian M."/>
            <person name="Ottonello S."/>
            <person name="Baldrian P."/>
            <person name="Spatafora J.W."/>
            <person name="Henrissat B."/>
            <person name="Nagy L.G."/>
            <person name="Aury J.M."/>
            <person name="Wincker P."/>
            <person name="Grigoriev I.V."/>
            <person name="Bonfante P."/>
            <person name="Martin F.M."/>
        </authorList>
    </citation>
    <scope>NUCLEOTIDE SEQUENCE [LARGE SCALE GENOMIC DNA]</scope>
    <source>
        <strain evidence="2 3">RN42</strain>
    </source>
</reference>
<evidence type="ECO:0000313" key="3">
    <source>
        <dbReference type="Proteomes" id="UP000275078"/>
    </source>
</evidence>
<dbReference type="AlphaFoldDB" id="A0A3N4IQI2"/>
<name>A0A3N4IQI2_ASCIM</name>
<dbReference type="EMBL" id="ML119649">
    <property type="protein sequence ID" value="RPA86480.1"/>
    <property type="molecule type" value="Genomic_DNA"/>
</dbReference>
<evidence type="ECO:0000256" key="1">
    <source>
        <dbReference type="SAM" id="MobiDB-lite"/>
    </source>
</evidence>
<feature type="region of interest" description="Disordered" evidence="1">
    <location>
        <begin position="1"/>
        <end position="58"/>
    </location>
</feature>
<dbReference type="Proteomes" id="UP000275078">
    <property type="component" value="Unassembled WGS sequence"/>
</dbReference>
<sequence>MKGNCRPIKRISKDAPQKYSRPENQPASDVAGQHCKFPRPHHHPQYNPPRPPSASKTMVSLSSLNPFKHHTFSSSSNSAPLGPSPNASVTEAQAFLEENIRDWEGHDPDELGLLLLHQPSIRIADLDESSDEPHFDRTDGYLFEKCVLFCGGWKKEYQIQGWIMVKHLEKVEAGPSRTGSKDLIAVTLEYRAPEGPEFPLKLELKAGAAGNGGEWVDTLNACMSKAASLEGI</sequence>
<evidence type="ECO:0000313" key="2">
    <source>
        <dbReference type="EMBL" id="RPA86480.1"/>
    </source>
</evidence>
<accession>A0A3N4IQI2</accession>